<evidence type="ECO:0000256" key="2">
    <source>
        <dbReference type="ARBA" id="ARBA00022475"/>
    </source>
</evidence>
<protein>
    <submittedName>
        <fullName evidence="9">ABC transporter permease</fullName>
    </submittedName>
</protein>
<feature type="domain" description="MacB-like periplasmic core" evidence="8">
    <location>
        <begin position="20"/>
        <end position="235"/>
    </location>
</feature>
<dbReference type="InterPro" id="IPR003838">
    <property type="entry name" value="ABC3_permease_C"/>
</dbReference>
<evidence type="ECO:0000313" key="9">
    <source>
        <dbReference type="EMBL" id="MCU7548576.1"/>
    </source>
</evidence>
<keyword evidence="5 6" id="KW-0472">Membrane</keyword>
<accession>A0A9X2XTA4</accession>
<evidence type="ECO:0000256" key="6">
    <source>
        <dbReference type="SAM" id="Phobius"/>
    </source>
</evidence>
<sequence>MFRNYFITAWRNLRKNKTFSILNILGLAIGLSCFLLIVLYVVDELSFDRFHEKADRIYRVHTDVRFGGSDLRLTVASDPMGATLKNDYPQVEAYTRIYNSNGPKLIKKGDQYITEEDVTHADSTFFDVFTFPAIAGNTKTALNEPNTVVITESAAQKYFGTTNALGKVIEAEHVPYKVTAVIKDMPHNSHFRFDFLFSMDNVEYQWGNFLSNNFQTYIVLKKGTDYKAFEKNFKQVIQKYLIPQAKQFMEINSMEEFEKAGNKLHYSLMPLTRIHLYSDRFPEFRPNGNIQYVYIFSAVALFVLMVACINFMNLSTARSANRAKEVGIRKVLGTERKALITQFLVESTVMVLIAMLIALVIAVLVLPFFNDVAAKDLSIRDLLNAPALSMLIPLPFVVGILAGMYPALFLSRFKPIVVLKGNSNSHFKKSSLRSALVVFQFVTSIVLVIGTIVVYSQLHYIQTKNLGFDKDQVLIIDGANALQQNVQAFKNEVLNLKGVSSGTYSAFLPVSSARNDVSIFKTPVIDVKSGLDMQRWTVDYDYIKTLGMQIVRGRNFSREFGSDSLSTIINETTAQLFGYDDPIGKKLYGFDDLNKPVAYEIIGVVKNFHFESLRQNIGPMCMMLGNSDYTASFKVHSGDIQKLVGSVEQIWRKMAPGMPFNYRFMDDAFDELYRSEQRVGKVAISFAILTIVIACLGLFGLVTYAAEQRVKEIGIRKVLGATIANIVNLLSRDLLKLVLIALVIASPVAWWAMHKWLEDFAYRIDINWWVFIAAGGTAILIALATVSVQAIKAARTNPVQNLRSE</sequence>
<evidence type="ECO:0000256" key="5">
    <source>
        <dbReference type="ARBA" id="ARBA00023136"/>
    </source>
</evidence>
<feature type="transmembrane region" description="Helical" evidence="6">
    <location>
        <begin position="432"/>
        <end position="455"/>
    </location>
</feature>
<feature type="transmembrane region" description="Helical" evidence="6">
    <location>
        <begin position="682"/>
        <end position="706"/>
    </location>
</feature>
<name>A0A9X2XTA4_9BACT</name>
<feature type="transmembrane region" description="Helical" evidence="6">
    <location>
        <begin position="389"/>
        <end position="411"/>
    </location>
</feature>
<gene>
    <name evidence="9" type="ORF">OCK74_05580</name>
</gene>
<feature type="transmembrane region" description="Helical" evidence="6">
    <location>
        <begin position="21"/>
        <end position="42"/>
    </location>
</feature>
<dbReference type="Pfam" id="PF12704">
    <property type="entry name" value="MacB_PCD"/>
    <property type="match status" value="1"/>
</dbReference>
<dbReference type="GO" id="GO:0005886">
    <property type="term" value="C:plasma membrane"/>
    <property type="evidence" value="ECO:0007669"/>
    <property type="project" value="UniProtKB-SubCell"/>
</dbReference>
<keyword evidence="10" id="KW-1185">Reference proteome</keyword>
<evidence type="ECO:0000259" key="8">
    <source>
        <dbReference type="Pfam" id="PF12704"/>
    </source>
</evidence>
<organism evidence="9 10">
    <name type="scientific">Paraflavisolibacter caeni</name>
    <dbReference type="NCBI Taxonomy" id="2982496"/>
    <lineage>
        <taxon>Bacteria</taxon>
        <taxon>Pseudomonadati</taxon>
        <taxon>Bacteroidota</taxon>
        <taxon>Chitinophagia</taxon>
        <taxon>Chitinophagales</taxon>
        <taxon>Chitinophagaceae</taxon>
        <taxon>Paraflavisolibacter</taxon>
    </lineage>
</organism>
<evidence type="ECO:0000256" key="1">
    <source>
        <dbReference type="ARBA" id="ARBA00004651"/>
    </source>
</evidence>
<evidence type="ECO:0000256" key="3">
    <source>
        <dbReference type="ARBA" id="ARBA00022692"/>
    </source>
</evidence>
<reference evidence="9" key="1">
    <citation type="submission" date="2022-09" db="EMBL/GenBank/DDBJ databases">
        <authorList>
            <person name="Yuan C."/>
            <person name="Ke Z."/>
        </authorList>
    </citation>
    <scope>NUCLEOTIDE SEQUENCE</scope>
    <source>
        <strain evidence="9">LB-8</strain>
    </source>
</reference>
<feature type="transmembrane region" description="Helical" evidence="6">
    <location>
        <begin position="292"/>
        <end position="314"/>
    </location>
</feature>
<dbReference type="InterPro" id="IPR025857">
    <property type="entry name" value="MacB_PCD"/>
</dbReference>
<evidence type="ECO:0000259" key="7">
    <source>
        <dbReference type="Pfam" id="PF02687"/>
    </source>
</evidence>
<dbReference type="EMBL" id="JAOTIF010000002">
    <property type="protein sequence ID" value="MCU7548576.1"/>
    <property type="molecule type" value="Genomic_DNA"/>
</dbReference>
<dbReference type="RefSeq" id="WP_279296023.1">
    <property type="nucleotide sequence ID" value="NZ_JAOTIF010000002.1"/>
</dbReference>
<feature type="transmembrane region" description="Helical" evidence="6">
    <location>
        <begin position="766"/>
        <end position="786"/>
    </location>
</feature>
<dbReference type="InterPro" id="IPR050250">
    <property type="entry name" value="Macrolide_Exporter_MacB"/>
</dbReference>
<dbReference type="Proteomes" id="UP001155483">
    <property type="component" value="Unassembled WGS sequence"/>
</dbReference>
<dbReference type="PANTHER" id="PTHR30572">
    <property type="entry name" value="MEMBRANE COMPONENT OF TRANSPORTER-RELATED"/>
    <property type="match status" value="1"/>
</dbReference>
<keyword evidence="3 6" id="KW-0812">Transmembrane</keyword>
<dbReference type="Pfam" id="PF02687">
    <property type="entry name" value="FtsX"/>
    <property type="match status" value="2"/>
</dbReference>
<feature type="transmembrane region" description="Helical" evidence="6">
    <location>
        <begin position="343"/>
        <end position="369"/>
    </location>
</feature>
<keyword evidence="4 6" id="KW-1133">Transmembrane helix</keyword>
<feature type="domain" description="ABC3 transporter permease C-terminal" evidence="7">
    <location>
        <begin position="298"/>
        <end position="414"/>
    </location>
</feature>
<dbReference type="PROSITE" id="PS51257">
    <property type="entry name" value="PROKAR_LIPOPROTEIN"/>
    <property type="match status" value="1"/>
</dbReference>
<comment type="caution">
    <text evidence="9">The sequence shown here is derived from an EMBL/GenBank/DDBJ whole genome shotgun (WGS) entry which is preliminary data.</text>
</comment>
<proteinExistence type="predicted"/>
<reference evidence="9" key="2">
    <citation type="submission" date="2023-04" db="EMBL/GenBank/DDBJ databases">
        <title>Paracnuella aquatica gen. nov., sp. nov., a member of the family Chitinophagaceae isolated from a hot spring.</title>
        <authorList>
            <person name="Wang C."/>
        </authorList>
    </citation>
    <scope>NUCLEOTIDE SEQUENCE</scope>
    <source>
        <strain evidence="9">LB-8</strain>
    </source>
</reference>
<feature type="transmembrane region" description="Helical" evidence="6">
    <location>
        <begin position="734"/>
        <end position="754"/>
    </location>
</feature>
<evidence type="ECO:0000313" key="10">
    <source>
        <dbReference type="Proteomes" id="UP001155483"/>
    </source>
</evidence>
<evidence type="ECO:0000256" key="4">
    <source>
        <dbReference type="ARBA" id="ARBA00022989"/>
    </source>
</evidence>
<keyword evidence="2" id="KW-1003">Cell membrane</keyword>
<feature type="domain" description="ABC3 transporter permease C-terminal" evidence="7">
    <location>
        <begin position="684"/>
        <end position="798"/>
    </location>
</feature>
<dbReference type="GO" id="GO:0022857">
    <property type="term" value="F:transmembrane transporter activity"/>
    <property type="evidence" value="ECO:0007669"/>
    <property type="project" value="TreeGrafter"/>
</dbReference>
<dbReference type="AlphaFoldDB" id="A0A9X2XTA4"/>
<comment type="subcellular location">
    <subcellularLocation>
        <location evidence="1">Cell membrane</location>
        <topology evidence="1">Multi-pass membrane protein</topology>
    </subcellularLocation>
</comment>
<dbReference type="PANTHER" id="PTHR30572:SF18">
    <property type="entry name" value="ABC-TYPE MACROLIDE FAMILY EXPORT SYSTEM PERMEASE COMPONENT 2"/>
    <property type="match status" value="1"/>
</dbReference>